<evidence type="ECO:0000256" key="7">
    <source>
        <dbReference type="PROSITE-ProRule" id="PRU01091"/>
    </source>
</evidence>
<evidence type="ECO:0000256" key="5">
    <source>
        <dbReference type="ARBA" id="ARBA00024867"/>
    </source>
</evidence>
<dbReference type="Gene3D" id="1.10.10.10">
    <property type="entry name" value="Winged helix-like DNA-binding domain superfamily/Winged helix DNA-binding domain"/>
    <property type="match status" value="1"/>
</dbReference>
<keyword evidence="4" id="KW-0804">Transcription</keyword>
<organism evidence="10 11">
    <name type="scientific">Parablautia muri</name>
    <dbReference type="NCBI Taxonomy" id="2320879"/>
    <lineage>
        <taxon>Bacteria</taxon>
        <taxon>Bacillati</taxon>
        <taxon>Bacillota</taxon>
        <taxon>Clostridia</taxon>
        <taxon>Lachnospirales</taxon>
        <taxon>Lachnospiraceae</taxon>
        <taxon>Parablautia</taxon>
    </lineage>
</organism>
<feature type="domain" description="OmpR/PhoB-type" evidence="9">
    <location>
        <begin position="124"/>
        <end position="222"/>
    </location>
</feature>
<dbReference type="SMART" id="SM00862">
    <property type="entry name" value="Trans_reg_C"/>
    <property type="match status" value="1"/>
</dbReference>
<dbReference type="GO" id="GO:0000976">
    <property type="term" value="F:transcription cis-regulatory region binding"/>
    <property type="evidence" value="ECO:0007669"/>
    <property type="project" value="TreeGrafter"/>
</dbReference>
<accession>A0A9X5GQT6</accession>
<evidence type="ECO:0000256" key="3">
    <source>
        <dbReference type="ARBA" id="ARBA00023125"/>
    </source>
</evidence>
<dbReference type="InterPro" id="IPR039420">
    <property type="entry name" value="WalR-like"/>
</dbReference>
<name>A0A9X5GQT6_9FIRM</name>
<evidence type="ECO:0000313" key="10">
    <source>
        <dbReference type="EMBL" id="NBJ92573.1"/>
    </source>
</evidence>
<comment type="caution">
    <text evidence="10">The sequence shown here is derived from an EMBL/GenBank/DDBJ whole genome shotgun (WGS) entry which is preliminary data.</text>
</comment>
<evidence type="ECO:0000256" key="6">
    <source>
        <dbReference type="PROSITE-ProRule" id="PRU00169"/>
    </source>
</evidence>
<evidence type="ECO:0000256" key="2">
    <source>
        <dbReference type="ARBA" id="ARBA00023015"/>
    </source>
</evidence>
<dbReference type="InterPro" id="IPR016032">
    <property type="entry name" value="Sig_transdc_resp-reg_C-effctor"/>
</dbReference>
<feature type="domain" description="Response regulatory" evidence="8">
    <location>
        <begin position="2"/>
        <end position="115"/>
    </location>
</feature>
<evidence type="ECO:0000256" key="1">
    <source>
        <dbReference type="ARBA" id="ARBA00018672"/>
    </source>
</evidence>
<evidence type="ECO:0000259" key="9">
    <source>
        <dbReference type="PROSITE" id="PS51755"/>
    </source>
</evidence>
<evidence type="ECO:0000256" key="4">
    <source>
        <dbReference type="ARBA" id="ARBA00023163"/>
    </source>
</evidence>
<dbReference type="Pfam" id="PF00072">
    <property type="entry name" value="Response_reg"/>
    <property type="match status" value="1"/>
</dbReference>
<dbReference type="PROSITE" id="PS51755">
    <property type="entry name" value="OMPR_PHOB"/>
    <property type="match status" value="1"/>
</dbReference>
<dbReference type="GO" id="GO:0005829">
    <property type="term" value="C:cytosol"/>
    <property type="evidence" value="ECO:0007669"/>
    <property type="project" value="TreeGrafter"/>
</dbReference>
<keyword evidence="2" id="KW-0805">Transcription regulation</keyword>
<dbReference type="SUPFAM" id="SSF52172">
    <property type="entry name" value="CheY-like"/>
    <property type="match status" value="1"/>
</dbReference>
<keyword evidence="3 7" id="KW-0238">DNA-binding</keyword>
<dbReference type="OrthoDB" id="9790442at2"/>
<reference evidence="10" key="1">
    <citation type="submission" date="2018-09" db="EMBL/GenBank/DDBJ databases">
        <title>Murine metabolic-syndrome-specific gut microbial biobank.</title>
        <authorList>
            <person name="Liu C."/>
        </authorList>
    </citation>
    <scope>NUCLEOTIDE SEQUENCE</scope>
    <source>
        <strain evidence="10">D42-62</strain>
    </source>
</reference>
<keyword evidence="11" id="KW-1185">Reference proteome</keyword>
<dbReference type="PROSITE" id="PS50110">
    <property type="entry name" value="RESPONSE_REGULATORY"/>
    <property type="match status" value="1"/>
</dbReference>
<protein>
    <recommendedName>
        <fullName evidence="1">Stage 0 sporulation protein A homolog</fullName>
    </recommendedName>
</protein>
<dbReference type="PANTHER" id="PTHR48111:SF43">
    <property type="entry name" value="STAGE 0 SPORULATION PROTEIN A HOMOLOG"/>
    <property type="match status" value="1"/>
</dbReference>
<evidence type="ECO:0000259" key="8">
    <source>
        <dbReference type="PROSITE" id="PS50110"/>
    </source>
</evidence>
<dbReference type="CDD" id="cd00383">
    <property type="entry name" value="trans_reg_C"/>
    <property type="match status" value="1"/>
</dbReference>
<evidence type="ECO:0000313" key="11">
    <source>
        <dbReference type="Proteomes" id="UP001154420"/>
    </source>
</evidence>
<sequence length="222" mass="25728">MKIMLVEDDEGLAGEISSFLTKWGYDTDIAKRYDDILQDFAECKPHLVLMDINLPYYDGFYWCRQIRQISAVPILYISSRNDDKDKIMAMAQGGDDYVEKPFRLDLLRAKIEAMLRRTYEYKVKEQLLIKPGLCFEPVSHILVYEGKEVELTRSERRILARLTECRPDVVTREDLMMELWNTDEYVSDGTLTTVISRLRAKVKAACGEDIVGTKKGQGYFIV</sequence>
<dbReference type="SMART" id="SM00448">
    <property type="entry name" value="REC"/>
    <property type="match status" value="1"/>
</dbReference>
<gene>
    <name evidence="10" type="ORF">D5281_08175</name>
</gene>
<comment type="function">
    <text evidence="5">May play the central regulatory role in sporulation. It may be an element of the effector pathway responsible for the activation of sporulation genes in response to nutritional stress. Spo0A may act in concert with spo0H (a sigma factor) to control the expression of some genes that are critical to the sporulation process.</text>
</comment>
<dbReference type="GO" id="GO:0000156">
    <property type="term" value="F:phosphorelay response regulator activity"/>
    <property type="evidence" value="ECO:0007669"/>
    <property type="project" value="TreeGrafter"/>
</dbReference>
<proteinExistence type="predicted"/>
<keyword evidence="6" id="KW-0597">Phosphoprotein</keyword>
<dbReference type="GO" id="GO:0032993">
    <property type="term" value="C:protein-DNA complex"/>
    <property type="evidence" value="ECO:0007669"/>
    <property type="project" value="TreeGrafter"/>
</dbReference>
<dbReference type="Proteomes" id="UP001154420">
    <property type="component" value="Unassembled WGS sequence"/>
</dbReference>
<dbReference type="InterPro" id="IPR001867">
    <property type="entry name" value="OmpR/PhoB-type_DNA-bd"/>
</dbReference>
<dbReference type="AlphaFoldDB" id="A0A9X5GQT6"/>
<dbReference type="EMBL" id="QZDT01000009">
    <property type="protein sequence ID" value="NBJ92573.1"/>
    <property type="molecule type" value="Genomic_DNA"/>
</dbReference>
<dbReference type="InterPro" id="IPR036388">
    <property type="entry name" value="WH-like_DNA-bd_sf"/>
</dbReference>
<feature type="modified residue" description="4-aspartylphosphate" evidence="6">
    <location>
        <position position="51"/>
    </location>
</feature>
<dbReference type="RefSeq" id="WP_160559664.1">
    <property type="nucleotide sequence ID" value="NZ_QZDT01000009.1"/>
</dbReference>
<dbReference type="Gene3D" id="3.40.50.2300">
    <property type="match status" value="1"/>
</dbReference>
<dbReference type="GO" id="GO:0006355">
    <property type="term" value="P:regulation of DNA-templated transcription"/>
    <property type="evidence" value="ECO:0007669"/>
    <property type="project" value="InterPro"/>
</dbReference>
<dbReference type="Pfam" id="PF00486">
    <property type="entry name" value="Trans_reg_C"/>
    <property type="match status" value="1"/>
</dbReference>
<dbReference type="InterPro" id="IPR011006">
    <property type="entry name" value="CheY-like_superfamily"/>
</dbReference>
<dbReference type="SUPFAM" id="SSF46894">
    <property type="entry name" value="C-terminal effector domain of the bipartite response regulators"/>
    <property type="match status" value="1"/>
</dbReference>
<dbReference type="InterPro" id="IPR001789">
    <property type="entry name" value="Sig_transdc_resp-reg_receiver"/>
</dbReference>
<dbReference type="PANTHER" id="PTHR48111">
    <property type="entry name" value="REGULATOR OF RPOS"/>
    <property type="match status" value="1"/>
</dbReference>
<feature type="DNA-binding region" description="OmpR/PhoB-type" evidence="7">
    <location>
        <begin position="124"/>
        <end position="222"/>
    </location>
</feature>
<dbReference type="CDD" id="cd18159">
    <property type="entry name" value="REC_OmpR_NsrR-like"/>
    <property type="match status" value="1"/>
</dbReference>